<keyword evidence="6 7" id="KW-0342">GTP-binding</keyword>
<evidence type="ECO:0000256" key="3">
    <source>
        <dbReference type="ARBA" id="ARBA00022741"/>
    </source>
</evidence>
<evidence type="ECO:0000313" key="9">
    <source>
        <dbReference type="EMBL" id="CAJ1004496.1"/>
    </source>
</evidence>
<proteinExistence type="inferred from homology"/>
<dbReference type="KEGG" id="bayd:BSPP4475_19655"/>
<dbReference type="Gene3D" id="3.30.70.240">
    <property type="match status" value="1"/>
</dbReference>
<dbReference type="CDD" id="cd16262">
    <property type="entry name" value="EFG_III"/>
    <property type="match status" value="1"/>
</dbReference>
<dbReference type="InterPro" id="IPR053905">
    <property type="entry name" value="EF-G-like_DII"/>
</dbReference>
<dbReference type="InterPro" id="IPR014721">
    <property type="entry name" value="Ribsml_uS5_D2-typ_fold_subgr"/>
</dbReference>
<dbReference type="Gene3D" id="3.30.70.870">
    <property type="entry name" value="Elongation Factor G (Translational Gtpase), domain 3"/>
    <property type="match status" value="1"/>
</dbReference>
<feature type="binding site" evidence="7">
    <location>
        <begin position="17"/>
        <end position="24"/>
    </location>
    <ligand>
        <name>GTP</name>
        <dbReference type="ChEBI" id="CHEBI:37565"/>
    </ligand>
</feature>
<dbReference type="NCBIfam" id="NF009379">
    <property type="entry name" value="PRK12740.1-3"/>
    <property type="match status" value="1"/>
</dbReference>
<dbReference type="InterPro" id="IPR031157">
    <property type="entry name" value="G_TR_CS"/>
</dbReference>
<evidence type="ECO:0000313" key="10">
    <source>
        <dbReference type="Proteomes" id="UP001189619"/>
    </source>
</evidence>
<dbReference type="Pfam" id="PF00679">
    <property type="entry name" value="EFG_C"/>
    <property type="match status" value="1"/>
</dbReference>
<dbReference type="NCBIfam" id="TIGR00484">
    <property type="entry name" value="EF-G"/>
    <property type="match status" value="1"/>
</dbReference>
<dbReference type="InterPro" id="IPR047872">
    <property type="entry name" value="EFG_IV"/>
</dbReference>
<dbReference type="SUPFAM" id="SSF54211">
    <property type="entry name" value="Ribosomal protein S5 domain 2-like"/>
    <property type="match status" value="1"/>
</dbReference>
<dbReference type="InterPro" id="IPR004540">
    <property type="entry name" value="Transl_elong_EFG/EF2"/>
</dbReference>
<keyword evidence="5 7" id="KW-0648">Protein biosynthesis</keyword>
<reference evidence="9" key="1">
    <citation type="submission" date="2023-07" db="EMBL/GenBank/DDBJ databases">
        <authorList>
            <person name="Ivanov I."/>
            <person name="Teneva D."/>
            <person name="Stoikov I."/>
        </authorList>
    </citation>
    <scope>NUCLEOTIDE SEQUENCE</scope>
    <source>
        <strain evidence="9">4475</strain>
    </source>
</reference>
<dbReference type="NCBIfam" id="TIGR00231">
    <property type="entry name" value="small_GTP"/>
    <property type="match status" value="1"/>
</dbReference>
<evidence type="ECO:0000256" key="7">
    <source>
        <dbReference type="HAMAP-Rule" id="MF_00054"/>
    </source>
</evidence>
<dbReference type="HAMAP" id="MF_00054_B">
    <property type="entry name" value="EF_G_EF_2_B"/>
    <property type="match status" value="1"/>
</dbReference>
<comment type="similarity">
    <text evidence="1 7">Belongs to the TRAFAC class translation factor GTPase superfamily. Classic translation factor GTPase family. EF-G/EF-2 subfamily.</text>
</comment>
<dbReference type="FunFam" id="3.30.230.10:FF:000003">
    <property type="entry name" value="Elongation factor G"/>
    <property type="match status" value="1"/>
</dbReference>
<dbReference type="FunFam" id="3.30.70.240:FF:000001">
    <property type="entry name" value="Elongation factor G"/>
    <property type="match status" value="1"/>
</dbReference>
<dbReference type="SMART" id="SM00838">
    <property type="entry name" value="EFG_C"/>
    <property type="match status" value="1"/>
</dbReference>
<dbReference type="SUPFAM" id="SSF52540">
    <property type="entry name" value="P-loop containing nucleoside triphosphate hydrolases"/>
    <property type="match status" value="1"/>
</dbReference>
<dbReference type="CDD" id="cd01434">
    <property type="entry name" value="EFG_mtEFG1_IV"/>
    <property type="match status" value="1"/>
</dbReference>
<comment type="function">
    <text evidence="7">Catalyzes the GTP-dependent ribosomal translocation step during translation elongation. During this step, the ribosome changes from the pre-translocational (PRE) to the post-translocational (POST) state as the newly formed A-site-bound peptidyl-tRNA and P-site-bound deacylated tRNA move to the P and E sites, respectively. Catalyzes the coordinated movement of the two tRNA molecules, the mRNA and conformational changes in the ribosome.</text>
</comment>
<dbReference type="Proteomes" id="UP001189619">
    <property type="component" value="Chromosome"/>
</dbReference>
<dbReference type="Pfam" id="PF03764">
    <property type="entry name" value="EFG_IV"/>
    <property type="match status" value="1"/>
</dbReference>
<dbReference type="Pfam" id="PF22042">
    <property type="entry name" value="EF-G_D2"/>
    <property type="match status" value="1"/>
</dbReference>
<dbReference type="PROSITE" id="PS00301">
    <property type="entry name" value="G_TR_1"/>
    <property type="match status" value="1"/>
</dbReference>
<dbReference type="GO" id="GO:0005737">
    <property type="term" value="C:cytoplasm"/>
    <property type="evidence" value="ECO:0007669"/>
    <property type="project" value="UniProtKB-SubCell"/>
</dbReference>
<evidence type="ECO:0000259" key="8">
    <source>
        <dbReference type="PROSITE" id="PS51722"/>
    </source>
</evidence>
<dbReference type="InterPro" id="IPR009000">
    <property type="entry name" value="Transl_B-barrel_sf"/>
</dbReference>
<dbReference type="PANTHER" id="PTHR43261:SF1">
    <property type="entry name" value="RIBOSOME-RELEASING FACTOR 2, MITOCHONDRIAL"/>
    <property type="match status" value="1"/>
</dbReference>
<dbReference type="InterPro" id="IPR035647">
    <property type="entry name" value="EFG_III/V"/>
</dbReference>
<dbReference type="GO" id="GO:0003746">
    <property type="term" value="F:translation elongation factor activity"/>
    <property type="evidence" value="ECO:0007669"/>
    <property type="project" value="UniProtKB-UniRule"/>
</dbReference>
<dbReference type="GO" id="GO:0032790">
    <property type="term" value="P:ribosome disassembly"/>
    <property type="evidence" value="ECO:0007669"/>
    <property type="project" value="TreeGrafter"/>
</dbReference>
<keyword evidence="3 7" id="KW-0547">Nucleotide-binding</keyword>
<dbReference type="CDD" id="cd04088">
    <property type="entry name" value="EFG_mtEFG_II"/>
    <property type="match status" value="1"/>
</dbReference>
<dbReference type="InterPro" id="IPR005225">
    <property type="entry name" value="Small_GTP-bd"/>
</dbReference>
<dbReference type="Gene3D" id="3.40.50.300">
    <property type="entry name" value="P-loop containing nucleotide triphosphate hydrolases"/>
    <property type="match status" value="1"/>
</dbReference>
<dbReference type="InterPro" id="IPR005517">
    <property type="entry name" value="Transl_elong_EFG/EF2_IV"/>
</dbReference>
<evidence type="ECO:0000256" key="1">
    <source>
        <dbReference type="ARBA" id="ARBA00005870"/>
    </source>
</evidence>
<evidence type="ECO:0000256" key="2">
    <source>
        <dbReference type="ARBA" id="ARBA00017872"/>
    </source>
</evidence>
<dbReference type="CDD" id="cd03713">
    <property type="entry name" value="EFG_mtEFG_C"/>
    <property type="match status" value="1"/>
</dbReference>
<keyword evidence="7" id="KW-0963">Cytoplasm</keyword>
<dbReference type="Gene3D" id="3.30.230.10">
    <property type="match status" value="1"/>
</dbReference>
<name>A0AA48RJD5_9BACL</name>
<dbReference type="SUPFAM" id="SSF54980">
    <property type="entry name" value="EF-G C-terminal domain-like"/>
    <property type="match status" value="2"/>
</dbReference>
<comment type="subcellular location">
    <subcellularLocation>
        <location evidence="7">Cytoplasm</location>
    </subcellularLocation>
</comment>
<evidence type="ECO:0000256" key="4">
    <source>
        <dbReference type="ARBA" id="ARBA00022768"/>
    </source>
</evidence>
<dbReference type="AlphaFoldDB" id="A0AA48RJD5"/>
<evidence type="ECO:0000256" key="6">
    <source>
        <dbReference type="ARBA" id="ARBA00023134"/>
    </source>
</evidence>
<dbReference type="PROSITE" id="PS51722">
    <property type="entry name" value="G_TR_2"/>
    <property type="match status" value="1"/>
</dbReference>
<dbReference type="SUPFAM" id="SSF50447">
    <property type="entry name" value="Translation proteins"/>
    <property type="match status" value="1"/>
</dbReference>
<dbReference type="Pfam" id="PF14492">
    <property type="entry name" value="EFG_III"/>
    <property type="match status" value="1"/>
</dbReference>
<dbReference type="InterPro" id="IPR035649">
    <property type="entry name" value="EFG_V"/>
</dbReference>
<dbReference type="SMART" id="SM00889">
    <property type="entry name" value="EFG_IV"/>
    <property type="match status" value="1"/>
</dbReference>
<accession>A0AA48RJD5</accession>
<dbReference type="FunFam" id="3.40.50.300:FF:000029">
    <property type="entry name" value="Elongation factor G"/>
    <property type="match status" value="1"/>
</dbReference>
<protein>
    <recommendedName>
        <fullName evidence="2 7">Elongation factor G</fullName>
        <shortName evidence="7">EF-G</shortName>
    </recommendedName>
</protein>
<organism evidence="9 10">
    <name type="scientific">Brevibacillus aydinogluensis</name>
    <dbReference type="NCBI Taxonomy" id="927786"/>
    <lineage>
        <taxon>Bacteria</taxon>
        <taxon>Bacillati</taxon>
        <taxon>Bacillota</taxon>
        <taxon>Bacilli</taxon>
        <taxon>Bacillales</taxon>
        <taxon>Paenibacillaceae</taxon>
        <taxon>Brevibacillus</taxon>
    </lineage>
</organism>
<feature type="domain" description="Tr-type G" evidence="8">
    <location>
        <begin position="8"/>
        <end position="282"/>
    </location>
</feature>
<dbReference type="Pfam" id="PF00009">
    <property type="entry name" value="GTP_EFTU"/>
    <property type="match status" value="1"/>
</dbReference>
<dbReference type="InterPro" id="IPR020568">
    <property type="entry name" value="Ribosomal_Su5_D2-typ_SF"/>
</dbReference>
<dbReference type="RefSeq" id="WP_171567157.1">
    <property type="nucleotide sequence ID" value="NZ_JAUSVZ010000022.1"/>
</dbReference>
<dbReference type="CDD" id="cd01886">
    <property type="entry name" value="EF-G"/>
    <property type="match status" value="1"/>
</dbReference>
<dbReference type="InterPro" id="IPR000795">
    <property type="entry name" value="T_Tr_GTP-bd_dom"/>
</dbReference>
<feature type="binding site" evidence="7">
    <location>
        <begin position="81"/>
        <end position="85"/>
    </location>
    <ligand>
        <name>GTP</name>
        <dbReference type="ChEBI" id="CHEBI:37565"/>
    </ligand>
</feature>
<dbReference type="FunFam" id="2.40.30.10:FF:000006">
    <property type="entry name" value="Elongation factor G"/>
    <property type="match status" value="1"/>
</dbReference>
<dbReference type="Gene3D" id="2.40.30.10">
    <property type="entry name" value="Translation factors"/>
    <property type="match status" value="1"/>
</dbReference>
<evidence type="ECO:0000256" key="5">
    <source>
        <dbReference type="ARBA" id="ARBA00022917"/>
    </source>
</evidence>
<keyword evidence="4 7" id="KW-0251">Elongation factor</keyword>
<dbReference type="EMBL" id="OY569118">
    <property type="protein sequence ID" value="CAJ1004496.1"/>
    <property type="molecule type" value="Genomic_DNA"/>
</dbReference>
<keyword evidence="10" id="KW-1185">Reference proteome</keyword>
<dbReference type="InterPro" id="IPR000640">
    <property type="entry name" value="EFG_V-like"/>
</dbReference>
<dbReference type="InterPro" id="IPR009022">
    <property type="entry name" value="EFG_III"/>
</dbReference>
<gene>
    <name evidence="7 9" type="primary">fusA</name>
    <name evidence="9" type="ORF">BSPP4475_19655</name>
</gene>
<dbReference type="GO" id="GO:0005525">
    <property type="term" value="F:GTP binding"/>
    <property type="evidence" value="ECO:0007669"/>
    <property type="project" value="UniProtKB-UniRule"/>
</dbReference>
<dbReference type="InterPro" id="IPR041095">
    <property type="entry name" value="EFG_II"/>
</dbReference>
<dbReference type="InterPro" id="IPR027417">
    <property type="entry name" value="P-loop_NTPase"/>
</dbReference>
<dbReference type="GO" id="GO:0003924">
    <property type="term" value="F:GTPase activity"/>
    <property type="evidence" value="ECO:0007669"/>
    <property type="project" value="InterPro"/>
</dbReference>
<dbReference type="PANTHER" id="PTHR43261">
    <property type="entry name" value="TRANSLATION ELONGATION FACTOR G-RELATED"/>
    <property type="match status" value="1"/>
</dbReference>
<sequence length="692" mass="76282">MAREFSLPNTRNIGIMAHIDAGKTTTTERILFYTGRVHKIGETHEGAATMDWMEQEQERGITITSAATTAQWKGHRINIIDTPGHVDFTVEVERSLRVLDGAVTVFDAKGGVEPQTETVWRQADRYGVPRICYVNKMDIIGANFDMCVEQIKTRLGANPVPIQYPIGAEDQFVGMVDLITMKAIIYTDDLGKTSDETEIPAELKDKCEELHMQLVEAAAEQDEELMMKYLEGEELTVDEIKAALRKGTIECKITPVLCGSSYRNKGVQPMLDAVVAYLPSPVDIPAIKGVLPDSEEEVTRPADDNGPFAALAFKIMTDPYVGKLTFFRVYSGVLSSGSYVLNSTKGKRERIGRILQMHANHREEISQVYSGDIAAAVGLKDTTTGDTLCDEKAPVILESMTFPEPVISVAIEPKSKADQDKMGMALAKLAEEDPTFKTYTNEETGQTIIAGMGELHLEIIVDRLKREFKVDANVGAPQVAYRETFRGTAKVEGKFVRQSGGRGQYGHVWVEFSPLEPGKGFEFENKIVGGVVPKEYIPAVQAGIEEAMQNGVLAGFPLVDIKATLFDGSYHDVDSSEMAFKVAGSLALKEAAKKCNAVLLEPIMKVEVTVPEEYMGDVMGDLNSRRGRIEGMEARANAQVIRAMVPLSEMFGYSTVLRSRTQGRGTYSMVIDHYEEVPKFIADEIIKKSKGE</sequence>
<dbReference type="FunFam" id="3.30.70.870:FF:000001">
    <property type="entry name" value="Elongation factor G"/>
    <property type="match status" value="1"/>
</dbReference>
<dbReference type="PRINTS" id="PR00315">
    <property type="entry name" value="ELONGATNFCT"/>
</dbReference>
<feature type="binding site" evidence="7">
    <location>
        <begin position="135"/>
        <end position="138"/>
    </location>
    <ligand>
        <name>GTP</name>
        <dbReference type="ChEBI" id="CHEBI:37565"/>
    </ligand>
</feature>
<dbReference type="NCBIfam" id="NF009381">
    <property type="entry name" value="PRK12740.1-5"/>
    <property type="match status" value="1"/>
</dbReference>